<name>A0ACB6QU08_9PLEO</name>
<reference evidence="1" key="1">
    <citation type="journal article" date="2020" name="Stud. Mycol.">
        <title>101 Dothideomycetes genomes: a test case for predicting lifestyles and emergence of pathogens.</title>
        <authorList>
            <person name="Haridas S."/>
            <person name="Albert R."/>
            <person name="Binder M."/>
            <person name="Bloem J."/>
            <person name="Labutti K."/>
            <person name="Salamov A."/>
            <person name="Andreopoulos B."/>
            <person name="Baker S."/>
            <person name="Barry K."/>
            <person name="Bills G."/>
            <person name="Bluhm B."/>
            <person name="Cannon C."/>
            <person name="Castanera R."/>
            <person name="Culley D."/>
            <person name="Daum C."/>
            <person name="Ezra D."/>
            <person name="Gonzalez J."/>
            <person name="Henrissat B."/>
            <person name="Kuo A."/>
            <person name="Liang C."/>
            <person name="Lipzen A."/>
            <person name="Lutzoni F."/>
            <person name="Magnuson J."/>
            <person name="Mondo S."/>
            <person name="Nolan M."/>
            <person name="Ohm R."/>
            <person name="Pangilinan J."/>
            <person name="Park H.-J."/>
            <person name="Ramirez L."/>
            <person name="Alfaro M."/>
            <person name="Sun H."/>
            <person name="Tritt A."/>
            <person name="Yoshinaga Y."/>
            <person name="Zwiers L.-H."/>
            <person name="Turgeon B."/>
            <person name="Goodwin S."/>
            <person name="Spatafora J."/>
            <person name="Crous P."/>
            <person name="Grigoriev I."/>
        </authorList>
    </citation>
    <scope>NUCLEOTIDE SEQUENCE</scope>
    <source>
        <strain evidence="1">ATCC 200398</strain>
    </source>
</reference>
<protein>
    <submittedName>
        <fullName evidence="1">Uncharacterized protein</fullName>
    </submittedName>
</protein>
<comment type="caution">
    <text evidence="1">The sequence shown here is derived from an EMBL/GenBank/DDBJ whole genome shotgun (WGS) entry which is preliminary data.</text>
</comment>
<dbReference type="Proteomes" id="UP000799755">
    <property type="component" value="Unassembled WGS sequence"/>
</dbReference>
<evidence type="ECO:0000313" key="1">
    <source>
        <dbReference type="EMBL" id="KAF2470342.1"/>
    </source>
</evidence>
<dbReference type="EMBL" id="MU003508">
    <property type="protein sequence ID" value="KAF2470342.1"/>
    <property type="molecule type" value="Genomic_DNA"/>
</dbReference>
<accession>A0ACB6QU08</accession>
<keyword evidence="2" id="KW-1185">Reference proteome</keyword>
<sequence>MENKGVRLNQVLSGLLKYLASLSNLRIAGSTPNCAREKAVTTAQVVENVKPRCTPRPGPQRIHAHPTSSDERVVEAEGLCTEEKERKEKERELTAIWEHTLAGQSASDRNDYSPESEAPAGAPKGRPTLFHQQKQKHAKTGQDPRVMAYQTSGVKLSRQTENTNGLKVKAFIISKLIITGYRHEMKKQFSSKARYLEQEVLSHSSIRRLELWRLIRLRCRSVHQARTPPCPSLVVLEWRLPPGTTFMDVRAIDPPLAWANLHESKKYLALRSSDSQVVPLCNSQKHGQTQPLSYQANCQRVILALVKNGAIFGSSFPYSSAKQQFNRGVWGLNICAKFTSFNIHAYFSG</sequence>
<organism evidence="1 2">
    <name type="scientific">Lindgomyces ingoldianus</name>
    <dbReference type="NCBI Taxonomy" id="673940"/>
    <lineage>
        <taxon>Eukaryota</taxon>
        <taxon>Fungi</taxon>
        <taxon>Dikarya</taxon>
        <taxon>Ascomycota</taxon>
        <taxon>Pezizomycotina</taxon>
        <taxon>Dothideomycetes</taxon>
        <taxon>Pleosporomycetidae</taxon>
        <taxon>Pleosporales</taxon>
        <taxon>Lindgomycetaceae</taxon>
        <taxon>Lindgomyces</taxon>
    </lineage>
</organism>
<gene>
    <name evidence="1" type="ORF">BDR25DRAFT_355456</name>
</gene>
<proteinExistence type="predicted"/>
<evidence type="ECO:0000313" key="2">
    <source>
        <dbReference type="Proteomes" id="UP000799755"/>
    </source>
</evidence>